<protein>
    <submittedName>
        <fullName evidence="6">Granzyme B, putative</fullName>
    </submittedName>
</protein>
<evidence type="ECO:0000256" key="1">
    <source>
        <dbReference type="ARBA" id="ARBA00022670"/>
    </source>
</evidence>
<dbReference type="EMBL" id="AAZO01001787">
    <property type="status" value="NOT_ANNOTATED_CDS"/>
    <property type="molecule type" value="Genomic_DNA"/>
</dbReference>
<dbReference type="AlphaFoldDB" id="E0VFA5"/>
<evidence type="ECO:0000313" key="8">
    <source>
        <dbReference type="Proteomes" id="UP000009046"/>
    </source>
</evidence>
<evidence type="ECO:0000313" key="7">
    <source>
        <dbReference type="EnsemblMetazoa" id="PHUM153310-PA"/>
    </source>
</evidence>
<keyword evidence="2" id="KW-0378">Hydrolase</keyword>
<evidence type="ECO:0000256" key="3">
    <source>
        <dbReference type="ARBA" id="ARBA00022825"/>
    </source>
</evidence>
<dbReference type="Proteomes" id="UP000009046">
    <property type="component" value="Unassembled WGS sequence"/>
</dbReference>
<dbReference type="InParanoid" id="E0VFA5"/>
<dbReference type="InterPro" id="IPR050430">
    <property type="entry name" value="Peptidase_S1"/>
</dbReference>
<dbReference type="Pfam" id="PF00089">
    <property type="entry name" value="Trypsin"/>
    <property type="match status" value="1"/>
</dbReference>
<dbReference type="OrthoDB" id="6380398at2759"/>
<dbReference type="InterPro" id="IPR009003">
    <property type="entry name" value="Peptidase_S1_PA"/>
</dbReference>
<dbReference type="GO" id="GO:0004252">
    <property type="term" value="F:serine-type endopeptidase activity"/>
    <property type="evidence" value="ECO:0007669"/>
    <property type="project" value="InterPro"/>
</dbReference>
<organism>
    <name type="scientific">Pediculus humanus subsp. corporis</name>
    <name type="common">Body louse</name>
    <dbReference type="NCBI Taxonomy" id="121224"/>
    <lineage>
        <taxon>Eukaryota</taxon>
        <taxon>Metazoa</taxon>
        <taxon>Ecdysozoa</taxon>
        <taxon>Arthropoda</taxon>
        <taxon>Hexapoda</taxon>
        <taxon>Insecta</taxon>
        <taxon>Pterygota</taxon>
        <taxon>Neoptera</taxon>
        <taxon>Paraneoptera</taxon>
        <taxon>Psocodea</taxon>
        <taxon>Troctomorpha</taxon>
        <taxon>Phthiraptera</taxon>
        <taxon>Anoplura</taxon>
        <taxon>Pediculidae</taxon>
        <taxon>Pediculus</taxon>
    </lineage>
</organism>
<dbReference type="Gene3D" id="2.40.10.10">
    <property type="entry name" value="Trypsin-like serine proteases"/>
    <property type="match status" value="1"/>
</dbReference>
<dbReference type="SMART" id="SM00020">
    <property type="entry name" value="Tryp_SPc"/>
    <property type="match status" value="1"/>
</dbReference>
<dbReference type="CTD" id="8236451"/>
<reference evidence="7" key="3">
    <citation type="submission" date="2021-02" db="UniProtKB">
        <authorList>
            <consortium name="EnsemblMetazoa"/>
        </authorList>
    </citation>
    <scope>IDENTIFICATION</scope>
    <source>
        <strain evidence="7">USDA</strain>
    </source>
</reference>
<gene>
    <name evidence="7" type="primary">8236451</name>
    <name evidence="6" type="ORF">Phum_PHUM153310</name>
</gene>
<reference evidence="6" key="1">
    <citation type="submission" date="2007-04" db="EMBL/GenBank/DDBJ databases">
        <title>Annotation of Pediculus humanus corporis strain USDA.</title>
        <authorList>
            <person name="Kirkness E."/>
            <person name="Hannick L."/>
            <person name="Hass B."/>
            <person name="Bruggner R."/>
            <person name="Lawson D."/>
            <person name="Bidwell S."/>
            <person name="Joardar V."/>
            <person name="Caler E."/>
            <person name="Walenz B."/>
            <person name="Inman J."/>
            <person name="Schobel S."/>
            <person name="Galinsky K."/>
            <person name="Amedeo P."/>
            <person name="Strausberg R."/>
        </authorList>
    </citation>
    <scope>NUCLEOTIDE SEQUENCE</scope>
    <source>
        <strain evidence="6">USDA</strain>
    </source>
</reference>
<accession>E0VFA5</accession>
<feature type="domain" description="Peptidase S1" evidence="5">
    <location>
        <begin position="1"/>
        <end position="206"/>
    </location>
</feature>
<keyword evidence="8" id="KW-1185">Reference proteome</keyword>
<evidence type="ECO:0000259" key="5">
    <source>
        <dbReference type="PROSITE" id="PS50240"/>
    </source>
</evidence>
<dbReference type="EnsemblMetazoa" id="PHUM153310-RA">
    <property type="protein sequence ID" value="PHUM153310-PA"/>
    <property type="gene ID" value="PHUM153310"/>
</dbReference>
<evidence type="ECO:0000256" key="4">
    <source>
        <dbReference type="ARBA" id="ARBA00023157"/>
    </source>
</evidence>
<dbReference type="EMBL" id="DS235110">
    <property type="protein sequence ID" value="EEB12061.1"/>
    <property type="molecule type" value="Genomic_DNA"/>
</dbReference>
<dbReference type="InterPro" id="IPR001254">
    <property type="entry name" value="Trypsin_dom"/>
</dbReference>
<dbReference type="InterPro" id="IPR043504">
    <property type="entry name" value="Peptidase_S1_PA_chymotrypsin"/>
</dbReference>
<dbReference type="HOGENOM" id="CLU_1333350_0_0_1"/>
<dbReference type="RefSeq" id="XP_002424799.1">
    <property type="nucleotide sequence ID" value="XM_002424754.1"/>
</dbReference>
<name>E0VFA5_PEDHC</name>
<dbReference type="PANTHER" id="PTHR24276">
    <property type="entry name" value="POLYSERASE-RELATED"/>
    <property type="match status" value="1"/>
</dbReference>
<evidence type="ECO:0000313" key="6">
    <source>
        <dbReference type="EMBL" id="EEB12061.1"/>
    </source>
</evidence>
<dbReference type="GeneID" id="8236451"/>
<dbReference type="PROSITE" id="PS50240">
    <property type="entry name" value="TRYPSIN_DOM"/>
    <property type="match status" value="1"/>
</dbReference>
<reference evidence="6" key="2">
    <citation type="submission" date="2007-04" db="EMBL/GenBank/DDBJ databases">
        <title>The genome of the human body louse.</title>
        <authorList>
            <consortium name="The Human Body Louse Genome Consortium"/>
            <person name="Kirkness E."/>
            <person name="Walenz B."/>
            <person name="Hass B."/>
            <person name="Bruggner R."/>
            <person name="Strausberg R."/>
        </authorList>
    </citation>
    <scope>NUCLEOTIDE SEQUENCE</scope>
    <source>
        <strain evidence="6">USDA</strain>
    </source>
</reference>
<dbReference type="GO" id="GO:0006508">
    <property type="term" value="P:proteolysis"/>
    <property type="evidence" value="ECO:0007669"/>
    <property type="project" value="UniProtKB-KW"/>
</dbReference>
<keyword evidence="3" id="KW-0720">Serine protease</keyword>
<dbReference type="PANTHER" id="PTHR24276:SF98">
    <property type="entry name" value="FI18310P1-RELATED"/>
    <property type="match status" value="1"/>
</dbReference>
<sequence>MAGIFVNDKPVCGGAFIRNDHVITAADCVHGKTNIVVSVNSVKPNEMEKKNVKNFYVHPYYRPSLKGYNVAVVKVDPFPDPVILKLSNVDPKPGQVLLTSSWNPESEEQRFESEESIVVERSICKKSLSSQIKINGKLICMNMENTKFPFFNGNPLTFVDPDDDDIKILFGIGTYSVENSTERKNLPNVYVNVANMEIDSFLQTFV</sequence>
<dbReference type="KEGG" id="phu:Phum_PHUM153310"/>
<dbReference type="VEuPathDB" id="VectorBase:PHUM153310"/>
<keyword evidence="1" id="KW-0645">Protease</keyword>
<dbReference type="SUPFAM" id="SSF50494">
    <property type="entry name" value="Trypsin-like serine proteases"/>
    <property type="match status" value="1"/>
</dbReference>
<evidence type="ECO:0000256" key="2">
    <source>
        <dbReference type="ARBA" id="ARBA00022801"/>
    </source>
</evidence>
<keyword evidence="4" id="KW-1015">Disulfide bond</keyword>
<proteinExistence type="predicted"/>